<evidence type="ECO:0000256" key="2">
    <source>
        <dbReference type="ARBA" id="ARBA00022679"/>
    </source>
</evidence>
<gene>
    <name evidence="4" type="ORF">DUNSADRAFT_5699</name>
</gene>
<dbReference type="PANTHER" id="PTHR31121:SF6">
    <property type="entry name" value="ALPHA-1,2 MANNOSYLTRANSFERASE KTR1"/>
    <property type="match status" value="1"/>
</dbReference>
<dbReference type="PANTHER" id="PTHR31121">
    <property type="entry name" value="ALPHA-1,2 MANNOSYLTRANSFERASE KTR1"/>
    <property type="match status" value="1"/>
</dbReference>
<feature type="signal peptide" evidence="3">
    <location>
        <begin position="1"/>
        <end position="15"/>
    </location>
</feature>
<proteinExistence type="inferred from homology"/>
<accession>A0ABQ7GPP8</accession>
<dbReference type="EMBL" id="MU069653">
    <property type="protein sequence ID" value="KAF5836582.1"/>
    <property type="molecule type" value="Genomic_DNA"/>
</dbReference>
<dbReference type="Gene3D" id="3.90.550.10">
    <property type="entry name" value="Spore Coat Polysaccharide Biosynthesis Protein SpsA, Chain A"/>
    <property type="match status" value="1"/>
</dbReference>
<protein>
    <submittedName>
        <fullName evidence="4">Nucleotide-diphospho-sugar transferase</fullName>
    </submittedName>
</protein>
<keyword evidence="3" id="KW-0732">Signal</keyword>
<sequence>MLWLLALLAWALVSTFINKGAEVSSPQPREESLLAYTLLLSGEQNPDLLENLDLIRQHLLPWTPGHVLLFHTGAYEAAAKQAPLLEVLPTAKFLRIPDEAWTLPPGLKEEDVVSWAFAPCCPYPTHGIGYRHMCRWYSNGLFKYLAARGYAWVLRLDEDSKVLSPAKTDLVAWMKQNGKHYGYRLWDEDDVEIIWSLPELTSWYLTANMLQPAFLLDSCLPRALPGLNSFGGWDRKVIYTNFFLVDISWWMTEKVQAYLEVIEKSHGHYLYRWGDAAVHTMVVKTFLQRSQTHLFGFAYQHKENQDMARGASFLRVWDAMPP</sequence>
<organism evidence="4 5">
    <name type="scientific">Dunaliella salina</name>
    <name type="common">Green alga</name>
    <name type="synonym">Protococcus salinus</name>
    <dbReference type="NCBI Taxonomy" id="3046"/>
    <lineage>
        <taxon>Eukaryota</taxon>
        <taxon>Viridiplantae</taxon>
        <taxon>Chlorophyta</taxon>
        <taxon>core chlorophytes</taxon>
        <taxon>Chlorophyceae</taxon>
        <taxon>CS clade</taxon>
        <taxon>Chlamydomonadales</taxon>
        <taxon>Dunaliellaceae</taxon>
        <taxon>Dunaliella</taxon>
    </lineage>
</organism>
<reference evidence="4" key="1">
    <citation type="submission" date="2017-08" db="EMBL/GenBank/DDBJ databases">
        <authorList>
            <person name="Polle J.E."/>
            <person name="Barry K."/>
            <person name="Cushman J."/>
            <person name="Schmutz J."/>
            <person name="Tran D."/>
            <person name="Hathwaick L.T."/>
            <person name="Yim W.C."/>
            <person name="Jenkins J."/>
            <person name="Mckie-Krisberg Z.M."/>
            <person name="Prochnik S."/>
            <person name="Lindquist E."/>
            <person name="Dockter R.B."/>
            <person name="Adam C."/>
            <person name="Molina H."/>
            <person name="Bunkerborg J."/>
            <person name="Jin E."/>
            <person name="Buchheim M."/>
            <person name="Magnuson J."/>
        </authorList>
    </citation>
    <scope>NUCLEOTIDE SEQUENCE</scope>
    <source>
        <strain evidence="4">CCAP 19/18</strain>
    </source>
</reference>
<comment type="caution">
    <text evidence="4">The sequence shown here is derived from an EMBL/GenBank/DDBJ whole genome shotgun (WGS) entry which is preliminary data.</text>
</comment>
<dbReference type="GO" id="GO:0016740">
    <property type="term" value="F:transferase activity"/>
    <property type="evidence" value="ECO:0007669"/>
    <property type="project" value="UniProtKB-KW"/>
</dbReference>
<dbReference type="Pfam" id="PF01793">
    <property type="entry name" value="Glyco_transf_15"/>
    <property type="match status" value="1"/>
</dbReference>
<dbReference type="SUPFAM" id="SSF53448">
    <property type="entry name" value="Nucleotide-diphospho-sugar transferases"/>
    <property type="match status" value="1"/>
</dbReference>
<name>A0ABQ7GPP8_DUNSA</name>
<evidence type="ECO:0000313" key="4">
    <source>
        <dbReference type="EMBL" id="KAF5836582.1"/>
    </source>
</evidence>
<dbReference type="InterPro" id="IPR002685">
    <property type="entry name" value="Glyco_trans_15"/>
</dbReference>
<evidence type="ECO:0000256" key="3">
    <source>
        <dbReference type="SAM" id="SignalP"/>
    </source>
</evidence>
<keyword evidence="2 4" id="KW-0808">Transferase</keyword>
<evidence type="ECO:0000256" key="1">
    <source>
        <dbReference type="ARBA" id="ARBA00007677"/>
    </source>
</evidence>
<feature type="chain" id="PRO_5046537824" evidence="3">
    <location>
        <begin position="16"/>
        <end position="322"/>
    </location>
</feature>
<comment type="similarity">
    <text evidence="1">Belongs to the glycosyltransferase 15 family.</text>
</comment>
<dbReference type="InterPro" id="IPR029044">
    <property type="entry name" value="Nucleotide-diphossugar_trans"/>
</dbReference>
<evidence type="ECO:0000313" key="5">
    <source>
        <dbReference type="Proteomes" id="UP000815325"/>
    </source>
</evidence>
<keyword evidence="5" id="KW-1185">Reference proteome</keyword>
<dbReference type="Proteomes" id="UP000815325">
    <property type="component" value="Unassembled WGS sequence"/>
</dbReference>